<sequence length="105" mass="11764">SRVAITYTYYCVCQMVKPKTAREPPGKMDHTTSPPPEAHATTQAVLQKLELTLQSHTSQFERILQAILDTKTTLEAKIGSVTEDLNILRTDQHALADRVSELEKD</sequence>
<feature type="compositionally biased region" description="Basic and acidic residues" evidence="1">
    <location>
        <begin position="20"/>
        <end position="30"/>
    </location>
</feature>
<feature type="non-terminal residue" evidence="2">
    <location>
        <position position="1"/>
    </location>
</feature>
<accession>A0AAV7KNH3</accession>
<organism evidence="2 3">
    <name type="scientific">Pleurodeles waltl</name>
    <name type="common">Iberian ribbed newt</name>
    <dbReference type="NCBI Taxonomy" id="8319"/>
    <lineage>
        <taxon>Eukaryota</taxon>
        <taxon>Metazoa</taxon>
        <taxon>Chordata</taxon>
        <taxon>Craniata</taxon>
        <taxon>Vertebrata</taxon>
        <taxon>Euteleostomi</taxon>
        <taxon>Amphibia</taxon>
        <taxon>Batrachia</taxon>
        <taxon>Caudata</taxon>
        <taxon>Salamandroidea</taxon>
        <taxon>Salamandridae</taxon>
        <taxon>Pleurodelinae</taxon>
        <taxon>Pleurodeles</taxon>
    </lineage>
</organism>
<proteinExistence type="predicted"/>
<evidence type="ECO:0000313" key="3">
    <source>
        <dbReference type="Proteomes" id="UP001066276"/>
    </source>
</evidence>
<gene>
    <name evidence="2" type="ORF">NDU88_000131</name>
</gene>
<feature type="region of interest" description="Disordered" evidence="1">
    <location>
        <begin position="20"/>
        <end position="39"/>
    </location>
</feature>
<dbReference type="Proteomes" id="UP001066276">
    <property type="component" value="Unassembled WGS sequence"/>
</dbReference>
<keyword evidence="3" id="KW-1185">Reference proteome</keyword>
<comment type="caution">
    <text evidence="2">The sequence shown here is derived from an EMBL/GenBank/DDBJ whole genome shotgun (WGS) entry which is preliminary data.</text>
</comment>
<evidence type="ECO:0000313" key="2">
    <source>
        <dbReference type="EMBL" id="KAJ1079630.1"/>
    </source>
</evidence>
<name>A0AAV7KNH3_PLEWA</name>
<feature type="non-terminal residue" evidence="2">
    <location>
        <position position="105"/>
    </location>
</feature>
<reference evidence="2 3" key="1">
    <citation type="journal article" date="2022" name="bioRxiv">
        <title>Sequencing and chromosome-scale assembly of the giantPleurodeles waltlgenome.</title>
        <authorList>
            <person name="Brown T."/>
            <person name="Elewa A."/>
            <person name="Iarovenko S."/>
            <person name="Subramanian E."/>
            <person name="Araus A.J."/>
            <person name="Petzold A."/>
            <person name="Susuki M."/>
            <person name="Suzuki K.-i.T."/>
            <person name="Hayashi T."/>
            <person name="Toyoda A."/>
            <person name="Oliveira C."/>
            <person name="Osipova E."/>
            <person name="Leigh N.D."/>
            <person name="Simon A."/>
            <person name="Yun M.H."/>
        </authorList>
    </citation>
    <scope>NUCLEOTIDE SEQUENCE [LARGE SCALE GENOMIC DNA]</scope>
    <source>
        <strain evidence="2">20211129_DDA</strain>
        <tissue evidence="2">Liver</tissue>
    </source>
</reference>
<dbReference type="EMBL" id="JANPWB010000044">
    <property type="protein sequence ID" value="KAJ1079630.1"/>
    <property type="molecule type" value="Genomic_DNA"/>
</dbReference>
<evidence type="ECO:0000256" key="1">
    <source>
        <dbReference type="SAM" id="MobiDB-lite"/>
    </source>
</evidence>
<protein>
    <submittedName>
        <fullName evidence="2">Uncharacterized protein</fullName>
    </submittedName>
</protein>
<dbReference type="AlphaFoldDB" id="A0AAV7KNH3"/>